<reference evidence="3" key="1">
    <citation type="submission" date="2019-09" db="EMBL/GenBank/DDBJ databases">
        <title>Antimicrobial potential of Antarctic Bacteria.</title>
        <authorList>
            <person name="Benaud N."/>
            <person name="Edwards R.J."/>
            <person name="Ferrari B.C."/>
        </authorList>
    </citation>
    <scope>NUCLEOTIDE SEQUENCE [LARGE SCALE GENOMIC DNA]</scope>
    <source>
        <strain evidence="3">INR9</strain>
    </source>
</reference>
<dbReference type="KEGG" id="lse:F1C12_20195"/>
<evidence type="ECO:0000256" key="1">
    <source>
        <dbReference type="SAM" id="Phobius"/>
    </source>
</evidence>
<protein>
    <recommendedName>
        <fullName evidence="4">PH domain-containing protein</fullName>
    </recommendedName>
</protein>
<dbReference type="EMBL" id="CP043641">
    <property type="protein sequence ID" value="QNE37205.1"/>
    <property type="molecule type" value="Genomic_DNA"/>
</dbReference>
<gene>
    <name evidence="2" type="ORF">F1C12_20195</name>
</gene>
<evidence type="ECO:0000313" key="2">
    <source>
        <dbReference type="EMBL" id="QNE37205.1"/>
    </source>
</evidence>
<evidence type="ECO:0000313" key="3">
    <source>
        <dbReference type="Proteomes" id="UP000515511"/>
    </source>
</evidence>
<dbReference type="AlphaFoldDB" id="A0A7G6YFE0"/>
<name>A0A7G6YFE0_9MICO</name>
<organism evidence="2 3">
    <name type="scientific">Leifsonia shinshuensis</name>
    <dbReference type="NCBI Taxonomy" id="150026"/>
    <lineage>
        <taxon>Bacteria</taxon>
        <taxon>Bacillati</taxon>
        <taxon>Actinomycetota</taxon>
        <taxon>Actinomycetes</taxon>
        <taxon>Micrococcales</taxon>
        <taxon>Microbacteriaceae</taxon>
        <taxon>Leifsonia</taxon>
    </lineage>
</organism>
<keyword evidence="1" id="KW-1133">Transmembrane helix</keyword>
<keyword evidence="1" id="KW-0472">Membrane</keyword>
<feature type="transmembrane region" description="Helical" evidence="1">
    <location>
        <begin position="25"/>
        <end position="44"/>
    </location>
</feature>
<accession>A0A7G6YFE0</accession>
<keyword evidence="1" id="KW-0812">Transmembrane</keyword>
<sequence length="138" mass="15557">MLLPTGVVSISSVAALQRNFNAGGVTVATVFILASLYVAARWVLFAGIRRHRDRVIVTGMFWSRSIPLRQVDRVTGAYSSIHWHTRSGIRLITPLSALWSKPRPLQDVTQYNNKQLSMLRGWVREAKKAGAPQWMDRV</sequence>
<evidence type="ECO:0008006" key="4">
    <source>
        <dbReference type="Google" id="ProtNLM"/>
    </source>
</evidence>
<dbReference type="Proteomes" id="UP000515511">
    <property type="component" value="Chromosome"/>
</dbReference>
<proteinExistence type="predicted"/>
<dbReference type="RefSeq" id="WP_185276613.1">
    <property type="nucleotide sequence ID" value="NZ_CP043641.1"/>
</dbReference>